<evidence type="ECO:0000313" key="2">
    <source>
        <dbReference type="EMBL" id="GAI74307.1"/>
    </source>
</evidence>
<dbReference type="PROSITE" id="PS50110">
    <property type="entry name" value="RESPONSE_REGULATORY"/>
    <property type="match status" value="1"/>
</dbReference>
<gene>
    <name evidence="2" type="ORF">S12H4_15819</name>
</gene>
<dbReference type="PANTHER" id="PTHR43228:SF1">
    <property type="entry name" value="TWO-COMPONENT RESPONSE REGULATOR ARR22"/>
    <property type="match status" value="1"/>
</dbReference>
<dbReference type="InterPro" id="IPR001789">
    <property type="entry name" value="Sig_transdc_resp-reg_receiver"/>
</dbReference>
<protein>
    <recommendedName>
        <fullName evidence="1">Response regulatory domain-containing protein</fullName>
    </recommendedName>
</protein>
<dbReference type="Pfam" id="PF00072">
    <property type="entry name" value="Response_reg"/>
    <property type="match status" value="1"/>
</dbReference>
<dbReference type="EMBL" id="BARW01007621">
    <property type="protein sequence ID" value="GAI74307.1"/>
    <property type="molecule type" value="Genomic_DNA"/>
</dbReference>
<dbReference type="AlphaFoldDB" id="X1R0H4"/>
<name>X1R0H4_9ZZZZ</name>
<dbReference type="GO" id="GO:0000160">
    <property type="term" value="P:phosphorelay signal transduction system"/>
    <property type="evidence" value="ECO:0007669"/>
    <property type="project" value="InterPro"/>
</dbReference>
<dbReference type="InterPro" id="IPR052048">
    <property type="entry name" value="ST_Response_Regulator"/>
</dbReference>
<feature type="non-terminal residue" evidence="2">
    <location>
        <position position="105"/>
    </location>
</feature>
<dbReference type="Gene3D" id="3.40.50.2300">
    <property type="match status" value="1"/>
</dbReference>
<feature type="domain" description="Response regulatory" evidence="1">
    <location>
        <begin position="10"/>
        <end position="105"/>
    </location>
</feature>
<evidence type="ECO:0000259" key="1">
    <source>
        <dbReference type="PROSITE" id="PS50110"/>
    </source>
</evidence>
<sequence length="105" mass="11805">MVKCGLNTKRILLVEDEPPICDVCLGILAGEGFDVVVAANGKVAEDKLKAKDYDLLIIDLRTPVMDGKELYKLISRRYPELLNRIIFTTGDFIDAENQEFLELFA</sequence>
<dbReference type="InterPro" id="IPR011006">
    <property type="entry name" value="CheY-like_superfamily"/>
</dbReference>
<comment type="caution">
    <text evidence="2">The sequence shown here is derived from an EMBL/GenBank/DDBJ whole genome shotgun (WGS) entry which is preliminary data.</text>
</comment>
<proteinExistence type="predicted"/>
<dbReference type="SMART" id="SM00448">
    <property type="entry name" value="REC"/>
    <property type="match status" value="1"/>
</dbReference>
<reference evidence="2" key="1">
    <citation type="journal article" date="2014" name="Front. Microbiol.">
        <title>High frequency of phylogenetically diverse reductive dehalogenase-homologous genes in deep subseafloor sedimentary metagenomes.</title>
        <authorList>
            <person name="Kawai M."/>
            <person name="Futagami T."/>
            <person name="Toyoda A."/>
            <person name="Takaki Y."/>
            <person name="Nishi S."/>
            <person name="Hori S."/>
            <person name="Arai W."/>
            <person name="Tsubouchi T."/>
            <person name="Morono Y."/>
            <person name="Uchiyama I."/>
            <person name="Ito T."/>
            <person name="Fujiyama A."/>
            <person name="Inagaki F."/>
            <person name="Takami H."/>
        </authorList>
    </citation>
    <scope>NUCLEOTIDE SEQUENCE</scope>
    <source>
        <strain evidence="2">Expedition CK06-06</strain>
    </source>
</reference>
<dbReference type="PANTHER" id="PTHR43228">
    <property type="entry name" value="TWO-COMPONENT RESPONSE REGULATOR"/>
    <property type="match status" value="1"/>
</dbReference>
<organism evidence="2">
    <name type="scientific">marine sediment metagenome</name>
    <dbReference type="NCBI Taxonomy" id="412755"/>
    <lineage>
        <taxon>unclassified sequences</taxon>
        <taxon>metagenomes</taxon>
        <taxon>ecological metagenomes</taxon>
    </lineage>
</organism>
<dbReference type="SUPFAM" id="SSF52172">
    <property type="entry name" value="CheY-like"/>
    <property type="match status" value="1"/>
</dbReference>
<accession>X1R0H4</accession>